<feature type="chain" id="PRO_5046836055" evidence="1">
    <location>
        <begin position="22"/>
        <end position="247"/>
    </location>
</feature>
<dbReference type="Proteomes" id="UP000732399">
    <property type="component" value="Unassembled WGS sequence"/>
</dbReference>
<evidence type="ECO:0000313" key="2">
    <source>
        <dbReference type="EMBL" id="NJR78477.1"/>
    </source>
</evidence>
<proteinExistence type="predicted"/>
<reference evidence="2 3" key="1">
    <citation type="submission" date="2020-03" db="EMBL/GenBank/DDBJ databases">
        <authorList>
            <person name="Wang L."/>
            <person name="He N."/>
            <person name="Li Y."/>
            <person name="Fang Y."/>
            <person name="Zhang F."/>
        </authorList>
    </citation>
    <scope>NUCLEOTIDE SEQUENCE [LARGE SCALE GENOMIC DNA]</scope>
    <source>
        <strain evidence="2 3">36D10-4-7</strain>
    </source>
</reference>
<evidence type="ECO:0000256" key="1">
    <source>
        <dbReference type="SAM" id="SignalP"/>
    </source>
</evidence>
<evidence type="ECO:0000313" key="3">
    <source>
        <dbReference type="Proteomes" id="UP000732399"/>
    </source>
</evidence>
<name>A0ABX1CKF1_9SPHN</name>
<keyword evidence="3" id="KW-1185">Reference proteome</keyword>
<organism evidence="2 3">
    <name type="scientific">Sphingomonas corticis</name>
    <dbReference type="NCBI Taxonomy" id="2722791"/>
    <lineage>
        <taxon>Bacteria</taxon>
        <taxon>Pseudomonadati</taxon>
        <taxon>Pseudomonadota</taxon>
        <taxon>Alphaproteobacteria</taxon>
        <taxon>Sphingomonadales</taxon>
        <taxon>Sphingomonadaceae</taxon>
        <taxon>Sphingomonas</taxon>
    </lineage>
</organism>
<accession>A0ABX1CKF1</accession>
<sequence length="247" mass="26129">MRSMIRIMTVGIVLAASVPHAAAQGVFDMGVLTNTVSIPRGASAPARTARSVYSPGERAISVLPNAFGRGAAPAGAARLSYSSTPALRRQALDGYLARASRQYPEAARVMSAQFAKHDYAAVYRSLIGGTGLRDNDAADAVTAYTVLGWQIANGYTDNLPPARIVAARRQIAAALAANPQLSSPATRPALGEEMKLLMVTLHAGWQSAQREGNLSRYADGVARLFRTQSGRDLRSLTLTDAGFSRKG</sequence>
<dbReference type="EMBL" id="JAAVJH010000004">
    <property type="protein sequence ID" value="NJR78477.1"/>
    <property type="molecule type" value="Genomic_DNA"/>
</dbReference>
<feature type="signal peptide" evidence="1">
    <location>
        <begin position="1"/>
        <end position="21"/>
    </location>
</feature>
<protein>
    <submittedName>
        <fullName evidence="2">Uncharacterized protein</fullName>
    </submittedName>
</protein>
<comment type="caution">
    <text evidence="2">The sequence shown here is derived from an EMBL/GenBank/DDBJ whole genome shotgun (WGS) entry which is preliminary data.</text>
</comment>
<gene>
    <name evidence="2" type="ORF">HBH26_07760</name>
</gene>
<dbReference type="RefSeq" id="WP_168134026.1">
    <property type="nucleotide sequence ID" value="NZ_JAAVJH010000004.1"/>
</dbReference>
<keyword evidence="1" id="KW-0732">Signal</keyword>